<gene>
    <name evidence="2" type="ORF">COU30_05260</name>
</gene>
<accession>A0A2M6NZP2</accession>
<keyword evidence="1" id="KW-0812">Transmembrane</keyword>
<protein>
    <submittedName>
        <fullName evidence="2">Uncharacterized protein</fullName>
    </submittedName>
</protein>
<dbReference type="EMBL" id="PFBW01000222">
    <property type="protein sequence ID" value="PIR76911.1"/>
    <property type="molecule type" value="Genomic_DNA"/>
</dbReference>
<name>A0A2M6NZP2_9BACT</name>
<evidence type="ECO:0000256" key="1">
    <source>
        <dbReference type="SAM" id="Phobius"/>
    </source>
</evidence>
<reference evidence="3" key="1">
    <citation type="submission" date="2017-09" db="EMBL/GenBank/DDBJ databases">
        <title>Depth-based differentiation of microbial function through sediment-hosted aquifers and enrichment of novel symbionts in the deep terrestrial subsurface.</title>
        <authorList>
            <person name="Probst A.J."/>
            <person name="Ladd B."/>
            <person name="Jarett J.K."/>
            <person name="Geller-Mcgrath D.E."/>
            <person name="Sieber C.M.K."/>
            <person name="Emerson J.B."/>
            <person name="Anantharaman K."/>
            <person name="Thomas B.C."/>
            <person name="Malmstrom R."/>
            <person name="Stieglmeier M."/>
            <person name="Klingl A."/>
            <person name="Woyke T."/>
            <person name="Ryan C.M."/>
            <person name="Banfield J.F."/>
        </authorList>
    </citation>
    <scope>NUCLEOTIDE SEQUENCE [LARGE SCALE GENOMIC DNA]</scope>
</reference>
<evidence type="ECO:0000313" key="2">
    <source>
        <dbReference type="EMBL" id="PIR76911.1"/>
    </source>
</evidence>
<keyword evidence="1" id="KW-1133">Transmembrane helix</keyword>
<sequence length="64" mass="6979">MNNNDPSQKKHSSSMYLVYIFAGIGALAILAIPAYAIYSFVIQAITPPPQAYDTASNDDEIPFI</sequence>
<feature type="transmembrane region" description="Helical" evidence="1">
    <location>
        <begin position="16"/>
        <end position="38"/>
    </location>
</feature>
<organism evidence="2 3">
    <name type="scientific">Candidatus Magasanikbacteria bacterium CG10_big_fil_rev_8_21_14_0_10_38_6</name>
    <dbReference type="NCBI Taxonomy" id="1974647"/>
    <lineage>
        <taxon>Bacteria</taxon>
        <taxon>Candidatus Magasanikiibacteriota</taxon>
    </lineage>
</organism>
<comment type="caution">
    <text evidence="2">The sequence shown here is derived from an EMBL/GenBank/DDBJ whole genome shotgun (WGS) entry which is preliminary data.</text>
</comment>
<evidence type="ECO:0000313" key="3">
    <source>
        <dbReference type="Proteomes" id="UP000228528"/>
    </source>
</evidence>
<feature type="non-terminal residue" evidence="2">
    <location>
        <position position="64"/>
    </location>
</feature>
<proteinExistence type="predicted"/>
<keyword evidence="1" id="KW-0472">Membrane</keyword>
<dbReference type="AlphaFoldDB" id="A0A2M6NZP2"/>
<dbReference type="Proteomes" id="UP000228528">
    <property type="component" value="Unassembled WGS sequence"/>
</dbReference>